<protein>
    <submittedName>
        <fullName evidence="1">Uncharacterized protein</fullName>
    </submittedName>
</protein>
<accession>A0AA38M2S3</accession>
<reference evidence="1" key="1">
    <citation type="journal article" date="2023" name="G3 (Bethesda)">
        <title>Whole genome assemblies of Zophobas morio and Tenebrio molitor.</title>
        <authorList>
            <person name="Kaur S."/>
            <person name="Stinson S.A."/>
            <person name="diCenzo G.C."/>
        </authorList>
    </citation>
    <scope>NUCLEOTIDE SEQUENCE</scope>
    <source>
        <strain evidence="1">QUZm001</strain>
    </source>
</reference>
<keyword evidence="2" id="KW-1185">Reference proteome</keyword>
<evidence type="ECO:0000313" key="2">
    <source>
        <dbReference type="Proteomes" id="UP001168821"/>
    </source>
</evidence>
<dbReference type="AlphaFoldDB" id="A0AA38M2S3"/>
<sequence length="103" mass="11359">MPTPRIVSNTFWSDPSSQHVIKLCIRSPESGAGVSLARSGVLHLKHDIRGAGVSRVHFKATTFLKLIMSVNRDKSAIFMALTCEHGSLREFLTDLNLGLTLRN</sequence>
<evidence type="ECO:0000313" key="1">
    <source>
        <dbReference type="EMBL" id="KAJ3641705.1"/>
    </source>
</evidence>
<dbReference type="Proteomes" id="UP001168821">
    <property type="component" value="Unassembled WGS sequence"/>
</dbReference>
<name>A0AA38M2S3_9CUCU</name>
<organism evidence="1 2">
    <name type="scientific">Zophobas morio</name>
    <dbReference type="NCBI Taxonomy" id="2755281"/>
    <lineage>
        <taxon>Eukaryota</taxon>
        <taxon>Metazoa</taxon>
        <taxon>Ecdysozoa</taxon>
        <taxon>Arthropoda</taxon>
        <taxon>Hexapoda</taxon>
        <taxon>Insecta</taxon>
        <taxon>Pterygota</taxon>
        <taxon>Neoptera</taxon>
        <taxon>Endopterygota</taxon>
        <taxon>Coleoptera</taxon>
        <taxon>Polyphaga</taxon>
        <taxon>Cucujiformia</taxon>
        <taxon>Tenebrionidae</taxon>
        <taxon>Zophobas</taxon>
    </lineage>
</organism>
<dbReference type="EMBL" id="JALNTZ010000009">
    <property type="protein sequence ID" value="KAJ3641705.1"/>
    <property type="molecule type" value="Genomic_DNA"/>
</dbReference>
<proteinExistence type="predicted"/>
<gene>
    <name evidence="1" type="ORF">Zmor_028187</name>
</gene>
<comment type="caution">
    <text evidence="1">The sequence shown here is derived from an EMBL/GenBank/DDBJ whole genome shotgun (WGS) entry which is preliminary data.</text>
</comment>